<accession>A0A0D8FUV0</accession>
<dbReference type="GeneID" id="78372596"/>
<sequence length="305" mass="34991">MKTIVTTTINPPTEAIRRYDEMEDWNLIVIGDRKTPSDYRLERGRYLSPADQERYDSALSDAIGWNCIQRRNFGILLAYEMGADVIALIDDDNIPQANWGKQILVGSEAEVHYYETSLDAFDPVGATNHPSLWHRGYPLELLSQRRYDQMVSRKVMVDIDAGFWNGDPDIDAICRLEHAPECDFDKALFPLAGSATAPFNSQNTMLSRRVVPYYFLYPHIGRMDDIWAAYYVQAHGFQAVFSEPSVYQDRNEHDLIRDLKAEIVGYTNNLSLIRDLQTDPESIVGYLPGPAVRAWDLYRRHFTNA</sequence>
<dbReference type="eggNOG" id="COG0463">
    <property type="taxonomic scope" value="Bacteria"/>
</dbReference>
<name>A0A0D8FUV0_9ACTN</name>
<evidence type="ECO:0000313" key="1">
    <source>
        <dbReference type="EMBL" id="KJE76886.1"/>
    </source>
</evidence>
<comment type="caution">
    <text evidence="1">The sequence shown here is derived from an EMBL/GenBank/DDBJ whole genome shotgun (WGS) entry which is preliminary data.</text>
</comment>
<keyword evidence="2" id="KW-1185">Reference proteome</keyword>
<reference evidence="1 2" key="1">
    <citation type="submission" date="2015-01" db="EMBL/GenBank/DDBJ databases">
        <title>Draft genome of the acidophilic iron oxidizer Ferrimicrobium acidiphilum strain T23.</title>
        <authorList>
            <person name="Poehlein A."/>
            <person name="Eisen S."/>
            <person name="Schloemann M."/>
            <person name="Johnson B.D."/>
            <person name="Daniel R."/>
            <person name="Muehling M."/>
        </authorList>
    </citation>
    <scope>NUCLEOTIDE SEQUENCE [LARGE SCALE GENOMIC DNA]</scope>
    <source>
        <strain evidence="1 2">T23</strain>
    </source>
</reference>
<dbReference type="InterPro" id="IPR005049">
    <property type="entry name" value="STL-like"/>
</dbReference>
<protein>
    <submittedName>
        <fullName evidence="1">Uncharacterized protein</fullName>
    </submittedName>
</protein>
<dbReference type="AlphaFoldDB" id="A0A0D8FUV0"/>
<dbReference type="PANTHER" id="PTHR31362">
    <property type="entry name" value="GLYCOSYLTRANSFERASE STELLO1-RELATED"/>
    <property type="match status" value="1"/>
</dbReference>
<dbReference type="OrthoDB" id="446056at2"/>
<dbReference type="RefSeq" id="WP_152623115.1">
    <property type="nucleotide sequence ID" value="NZ_JXUW01000010.1"/>
</dbReference>
<dbReference type="EMBL" id="JXUW01000010">
    <property type="protein sequence ID" value="KJE76886.1"/>
    <property type="molecule type" value="Genomic_DNA"/>
</dbReference>
<dbReference type="STRING" id="1121877.FEAC_13880"/>
<proteinExistence type="predicted"/>
<dbReference type="Proteomes" id="UP000032336">
    <property type="component" value="Unassembled WGS sequence"/>
</dbReference>
<evidence type="ECO:0000313" key="2">
    <source>
        <dbReference type="Proteomes" id="UP000032336"/>
    </source>
</evidence>
<dbReference type="PANTHER" id="PTHR31362:SF0">
    <property type="entry name" value="EXOSTOSIN DOMAIN-CONTAINING PROTEIN-RELATED"/>
    <property type="match status" value="1"/>
</dbReference>
<gene>
    <name evidence="1" type="ORF">FEAC_13880</name>
</gene>
<organism evidence="1 2">
    <name type="scientific">Ferrimicrobium acidiphilum DSM 19497</name>
    <dbReference type="NCBI Taxonomy" id="1121877"/>
    <lineage>
        <taxon>Bacteria</taxon>
        <taxon>Bacillati</taxon>
        <taxon>Actinomycetota</taxon>
        <taxon>Acidimicrobiia</taxon>
        <taxon>Acidimicrobiales</taxon>
        <taxon>Acidimicrobiaceae</taxon>
        <taxon>Ferrimicrobium</taxon>
    </lineage>
</organism>